<dbReference type="InterPro" id="IPR027417">
    <property type="entry name" value="P-loop_NTPase"/>
</dbReference>
<dbReference type="PIRSF" id="PIRSF034888">
    <property type="entry name" value="P-loop_UCP034888"/>
    <property type="match status" value="1"/>
</dbReference>
<feature type="domain" description="ATPase AAA-type core" evidence="2">
    <location>
        <begin position="24"/>
        <end position="293"/>
    </location>
</feature>
<comment type="caution">
    <text evidence="3">The sequence shown here is derived from an EMBL/GenBank/DDBJ whole genome shotgun (WGS) entry which is preliminary data.</text>
</comment>
<dbReference type="EMBL" id="MSLT01000012">
    <property type="protein sequence ID" value="OUD14687.1"/>
    <property type="molecule type" value="Genomic_DNA"/>
</dbReference>
<accession>A0A251XAD0</accession>
<dbReference type="InterPro" id="IPR022532">
    <property type="entry name" value="DUF3696"/>
</dbReference>
<dbReference type="OrthoDB" id="5623612at2"/>
<dbReference type="GO" id="GO:0005524">
    <property type="term" value="F:ATP binding"/>
    <property type="evidence" value="ECO:0007669"/>
    <property type="project" value="InterPro"/>
</dbReference>
<feature type="domain" description="DUF3696" evidence="1">
    <location>
        <begin position="306"/>
        <end position="348"/>
    </location>
</feature>
<dbReference type="InterPro" id="IPR003959">
    <property type="entry name" value="ATPase_AAA_core"/>
</dbReference>
<gene>
    <name evidence="3" type="ORF">TPSD3_09545</name>
</gene>
<dbReference type="Pfam" id="PF12476">
    <property type="entry name" value="DUF3696"/>
    <property type="match status" value="1"/>
</dbReference>
<dbReference type="PANTHER" id="PTHR43581:SF2">
    <property type="entry name" value="EXCINUCLEASE ATPASE SUBUNIT"/>
    <property type="match status" value="1"/>
</dbReference>
<name>A0A251XAD0_9GAMM</name>
<evidence type="ECO:0000259" key="1">
    <source>
        <dbReference type="Pfam" id="PF12476"/>
    </source>
</evidence>
<dbReference type="InterPro" id="IPR014592">
    <property type="entry name" value="P-loop_UCP034888"/>
</dbReference>
<dbReference type="SUPFAM" id="SSF52540">
    <property type="entry name" value="P-loop containing nucleoside triphosphate hydrolases"/>
    <property type="match status" value="1"/>
</dbReference>
<dbReference type="InterPro" id="IPR051396">
    <property type="entry name" value="Bact_Antivir_Def_Nuclease"/>
</dbReference>
<dbReference type="Gene3D" id="3.40.50.300">
    <property type="entry name" value="P-loop containing nucleotide triphosphate hydrolases"/>
    <property type="match status" value="1"/>
</dbReference>
<evidence type="ECO:0000313" key="3">
    <source>
        <dbReference type="EMBL" id="OUD14687.1"/>
    </source>
</evidence>
<reference evidence="3 4" key="1">
    <citation type="submission" date="2016-12" db="EMBL/GenBank/DDBJ databases">
        <title>Thioflexothrix psekupsii D3 genome sequencing and assembly.</title>
        <authorList>
            <person name="Fomenkov A."/>
            <person name="Vincze T."/>
            <person name="Grabovich M."/>
            <person name="Anton B.P."/>
            <person name="Dubinina G."/>
            <person name="Orlova M."/>
            <person name="Belousova E."/>
            <person name="Roberts R.J."/>
        </authorList>
    </citation>
    <scope>NUCLEOTIDE SEQUENCE [LARGE SCALE GENOMIC DNA]</scope>
    <source>
        <strain evidence="3">D3</strain>
    </source>
</reference>
<keyword evidence="4" id="KW-1185">Reference proteome</keyword>
<evidence type="ECO:0000313" key="4">
    <source>
        <dbReference type="Proteomes" id="UP000194798"/>
    </source>
</evidence>
<sequence>MITSITLKNFKCFKEEISFPLAQFNLFAGFNGSGKSTLLQSLLMMHQSLGYVDKKRLILNGKYIKLGSFDDVRNHHNSAELPIVFEFYSRNDDMDISRVFTLKKDDSDDLCLKISYPNDNLESLDFLLFARIHFISADRIGPQEFYKKQMLGDFPHVGMKGELTVNILDKLREKKVKKFLCLGENSDTLLVQTQEWLSRILSPIKLDLPRSKSNILTLSLGNTRPHNVGFAYSSILPLIVTGLIAEKGDILIIENPEIHLHPKAQSELVKFLTEVAKTGVQIFIESHSDHILNGLRIAVLEKRLTTKQLSILYFREGYNQSVVKIPIQKNGGVEIWPQGFFDQMDSDFGVLFDA</sequence>
<dbReference type="GO" id="GO:0016887">
    <property type="term" value="F:ATP hydrolysis activity"/>
    <property type="evidence" value="ECO:0007669"/>
    <property type="project" value="InterPro"/>
</dbReference>
<organism evidence="3 4">
    <name type="scientific">Thioflexithrix psekupsensis</name>
    <dbReference type="NCBI Taxonomy" id="1570016"/>
    <lineage>
        <taxon>Bacteria</taxon>
        <taxon>Pseudomonadati</taxon>
        <taxon>Pseudomonadota</taxon>
        <taxon>Gammaproteobacteria</taxon>
        <taxon>Thiotrichales</taxon>
        <taxon>Thioflexithrix</taxon>
    </lineage>
</organism>
<dbReference type="Proteomes" id="UP000194798">
    <property type="component" value="Unassembled WGS sequence"/>
</dbReference>
<proteinExistence type="predicted"/>
<dbReference type="PANTHER" id="PTHR43581">
    <property type="entry name" value="ATP/GTP PHOSPHATASE"/>
    <property type="match status" value="1"/>
</dbReference>
<evidence type="ECO:0000259" key="2">
    <source>
        <dbReference type="Pfam" id="PF13304"/>
    </source>
</evidence>
<evidence type="ECO:0008006" key="5">
    <source>
        <dbReference type="Google" id="ProtNLM"/>
    </source>
</evidence>
<dbReference type="Pfam" id="PF13304">
    <property type="entry name" value="AAA_21"/>
    <property type="match status" value="1"/>
</dbReference>
<protein>
    <recommendedName>
        <fullName evidence="5">DUF3696 domain-containing protein</fullName>
    </recommendedName>
</protein>
<dbReference type="AlphaFoldDB" id="A0A251XAD0"/>